<sequence>MKNETLLKSREAAVPRGIGSMHPVFAKRALNSEIWDEEDRRYIDFASGIAVNNTGHNHPRVQAAAAEQLGNFSHVCFQVTPYAPYIELAEKLSALAPGPTPKKTIFLTTGAEAVENAVKIARAATGRPGVIAFGGGFHGRTMMTMALTGKVAPYKIGFGPFPADVWHVPFPVPYHGVTEADSLKALENLFKADVEPGRIAAIIIERVQGEGGFYAASPAFMQTLRAICDEHGILLICDEIQTGFARTGRVFATEYADIEPDLMTIAKAMAGGFPISGVIGKKDIMDAPAPGGLGGTYGGSPLGCAAGLAVLDVIREEGLCERAVEIGDRVIRHCNALRQSDRGIGDIRSLGAMAAMEMIHNGDASQPDPDRTKRIVHEARERGLLLLSCGVRANVIRFLMPLTIPFEVLDEGLAILAEAVKASR</sequence>
<keyword evidence="4 7" id="KW-0808">Transferase</keyword>
<dbReference type="InterPro" id="IPR005814">
    <property type="entry name" value="Aminotrans_3"/>
</dbReference>
<dbReference type="Pfam" id="PF00202">
    <property type="entry name" value="Aminotran_3"/>
    <property type="match status" value="1"/>
</dbReference>
<dbReference type="GO" id="GO:0034386">
    <property type="term" value="F:4-aminobutyrate:2-oxoglutarate transaminase activity"/>
    <property type="evidence" value="ECO:0007669"/>
    <property type="project" value="UniProtKB-EC"/>
</dbReference>
<evidence type="ECO:0000313" key="8">
    <source>
        <dbReference type="Proteomes" id="UP000266385"/>
    </source>
</evidence>
<reference evidence="7 8" key="1">
    <citation type="submission" date="2018-08" db="EMBL/GenBank/DDBJ databases">
        <title>Henriciella mobilis sp. nov., isolated from seawater.</title>
        <authorList>
            <person name="Cheng H."/>
            <person name="Wu Y.-H."/>
            <person name="Xu X.-W."/>
            <person name="Guo L.-L."/>
        </authorList>
    </citation>
    <scope>NUCLEOTIDE SEQUENCE [LARGE SCALE GENOMIC DNA]</scope>
    <source>
        <strain evidence="7 8">JN25</strain>
    </source>
</reference>
<comment type="caution">
    <text evidence="7">The sequence shown here is derived from an EMBL/GenBank/DDBJ whole genome shotgun (WGS) entry which is preliminary data.</text>
</comment>
<dbReference type="AlphaFoldDB" id="A0A399RBP7"/>
<dbReference type="GO" id="GO:0009448">
    <property type="term" value="P:gamma-aminobutyric acid metabolic process"/>
    <property type="evidence" value="ECO:0007669"/>
    <property type="project" value="InterPro"/>
</dbReference>
<dbReference type="InterPro" id="IPR015422">
    <property type="entry name" value="PyrdxlP-dep_Trfase_small"/>
</dbReference>
<dbReference type="Gene3D" id="3.40.640.10">
    <property type="entry name" value="Type I PLP-dependent aspartate aminotransferase-like (Major domain)"/>
    <property type="match status" value="1"/>
</dbReference>
<dbReference type="PANTHER" id="PTHR11986">
    <property type="entry name" value="AMINOTRANSFERASE CLASS III"/>
    <property type="match status" value="1"/>
</dbReference>
<dbReference type="GO" id="GO:0030170">
    <property type="term" value="F:pyridoxal phosphate binding"/>
    <property type="evidence" value="ECO:0007669"/>
    <property type="project" value="InterPro"/>
</dbReference>
<evidence type="ECO:0000256" key="6">
    <source>
        <dbReference type="RuleBase" id="RU003560"/>
    </source>
</evidence>
<evidence type="ECO:0000256" key="5">
    <source>
        <dbReference type="ARBA" id="ARBA00022898"/>
    </source>
</evidence>
<dbReference type="InterPro" id="IPR049704">
    <property type="entry name" value="Aminotrans_3_PPA_site"/>
</dbReference>
<comment type="cofactor">
    <cofactor evidence="1">
        <name>pyridoxal 5'-phosphate</name>
        <dbReference type="ChEBI" id="CHEBI:597326"/>
    </cofactor>
</comment>
<dbReference type="InterPro" id="IPR015424">
    <property type="entry name" value="PyrdxlP-dep_Trfase"/>
</dbReference>
<keyword evidence="3 7" id="KW-0032">Aminotransferase</keyword>
<dbReference type="InterPro" id="IPR015421">
    <property type="entry name" value="PyrdxlP-dep_Trfase_major"/>
</dbReference>
<protein>
    <submittedName>
        <fullName evidence="7">4-aminobutyrate--2-oxoglutarate transaminase</fullName>
        <ecNumber evidence="7">2.6.1.19</ecNumber>
    </submittedName>
</protein>
<evidence type="ECO:0000256" key="4">
    <source>
        <dbReference type="ARBA" id="ARBA00022679"/>
    </source>
</evidence>
<name>A0A399RBP7_9PROT</name>
<dbReference type="InterPro" id="IPR050103">
    <property type="entry name" value="Class-III_PLP-dep_AT"/>
</dbReference>
<proteinExistence type="inferred from homology"/>
<dbReference type="InterPro" id="IPR004632">
    <property type="entry name" value="4NH2But_aminotransferase_bac"/>
</dbReference>
<evidence type="ECO:0000256" key="3">
    <source>
        <dbReference type="ARBA" id="ARBA00022576"/>
    </source>
</evidence>
<gene>
    <name evidence="7" type="primary">gabT</name>
    <name evidence="7" type="ORF">D1223_15260</name>
</gene>
<evidence type="ECO:0000256" key="2">
    <source>
        <dbReference type="ARBA" id="ARBA00008954"/>
    </source>
</evidence>
<dbReference type="Gene3D" id="3.90.1150.10">
    <property type="entry name" value="Aspartate Aminotransferase, domain 1"/>
    <property type="match status" value="1"/>
</dbReference>
<dbReference type="FunFam" id="3.40.640.10:FF:000013">
    <property type="entry name" value="4-aminobutyrate aminotransferase"/>
    <property type="match status" value="1"/>
</dbReference>
<dbReference type="Proteomes" id="UP000266385">
    <property type="component" value="Unassembled WGS sequence"/>
</dbReference>
<dbReference type="GO" id="GO:0042802">
    <property type="term" value="F:identical protein binding"/>
    <property type="evidence" value="ECO:0007669"/>
    <property type="project" value="TreeGrafter"/>
</dbReference>
<evidence type="ECO:0000313" key="7">
    <source>
        <dbReference type="EMBL" id="RIJ27182.1"/>
    </source>
</evidence>
<dbReference type="CDD" id="cd00610">
    <property type="entry name" value="OAT_like"/>
    <property type="match status" value="1"/>
</dbReference>
<evidence type="ECO:0000256" key="1">
    <source>
        <dbReference type="ARBA" id="ARBA00001933"/>
    </source>
</evidence>
<dbReference type="SUPFAM" id="SSF53383">
    <property type="entry name" value="PLP-dependent transferases"/>
    <property type="match status" value="1"/>
</dbReference>
<dbReference type="EMBL" id="QWFX01000014">
    <property type="protein sequence ID" value="RIJ27182.1"/>
    <property type="molecule type" value="Genomic_DNA"/>
</dbReference>
<accession>A0A399RBP7</accession>
<dbReference type="PROSITE" id="PS00600">
    <property type="entry name" value="AA_TRANSFER_CLASS_3"/>
    <property type="match status" value="1"/>
</dbReference>
<comment type="similarity">
    <text evidence="2 6">Belongs to the class-III pyridoxal-phosphate-dependent aminotransferase family.</text>
</comment>
<dbReference type="EC" id="2.6.1.19" evidence="7"/>
<dbReference type="NCBIfam" id="TIGR00700">
    <property type="entry name" value="GABAtrnsam"/>
    <property type="match status" value="1"/>
</dbReference>
<keyword evidence="5 6" id="KW-0663">Pyridoxal phosphate</keyword>
<dbReference type="PIRSF" id="PIRSF000521">
    <property type="entry name" value="Transaminase_4ab_Lys_Orn"/>
    <property type="match status" value="1"/>
</dbReference>
<keyword evidence="8" id="KW-1185">Reference proteome</keyword>
<organism evidence="7 8">
    <name type="scientific">Henriciella mobilis</name>
    <dbReference type="NCBI Taxonomy" id="2305467"/>
    <lineage>
        <taxon>Bacteria</taxon>
        <taxon>Pseudomonadati</taxon>
        <taxon>Pseudomonadota</taxon>
        <taxon>Alphaproteobacteria</taxon>
        <taxon>Hyphomonadales</taxon>
        <taxon>Hyphomonadaceae</taxon>
        <taxon>Henriciella</taxon>
    </lineage>
</organism>
<dbReference type="OrthoDB" id="9801834at2"/>
<dbReference type="RefSeq" id="WP_119377295.1">
    <property type="nucleotide sequence ID" value="NZ_QWFX01000014.1"/>
</dbReference>